<evidence type="ECO:0000256" key="4">
    <source>
        <dbReference type="ARBA" id="ARBA00022737"/>
    </source>
</evidence>
<evidence type="ECO:0000256" key="3">
    <source>
        <dbReference type="ARBA" id="ARBA00022490"/>
    </source>
</evidence>
<keyword evidence="8" id="KW-0966">Cell projection</keyword>
<evidence type="ECO:0000256" key="6">
    <source>
        <dbReference type="ARBA" id="ARBA00023069"/>
    </source>
</evidence>
<evidence type="ECO:0000313" key="9">
    <source>
        <dbReference type="EMBL" id="VEN39631.1"/>
    </source>
</evidence>
<dbReference type="SUPFAM" id="SSF82185">
    <property type="entry name" value="Histone H3 K4-specific methyltransferase SET7/9 N-terminal domain"/>
    <property type="match status" value="2"/>
</dbReference>
<dbReference type="Pfam" id="PF02493">
    <property type="entry name" value="MORN"/>
    <property type="match status" value="8"/>
</dbReference>
<proteinExistence type="predicted"/>
<evidence type="ECO:0000256" key="2">
    <source>
        <dbReference type="ARBA" id="ARBA00004430"/>
    </source>
</evidence>
<dbReference type="EMBL" id="CAACVG010005841">
    <property type="protein sequence ID" value="VEN39631.1"/>
    <property type="molecule type" value="Genomic_DNA"/>
</dbReference>
<keyword evidence="3" id="KW-0963">Cytoplasm</keyword>
<evidence type="ECO:0000256" key="8">
    <source>
        <dbReference type="ARBA" id="ARBA00023273"/>
    </source>
</evidence>
<evidence type="ECO:0000313" key="10">
    <source>
        <dbReference type="Proteomes" id="UP000410492"/>
    </source>
</evidence>
<keyword evidence="10" id="KW-1185">Reference proteome</keyword>
<keyword evidence="4" id="KW-0677">Repeat</keyword>
<dbReference type="GO" id="GO:0005930">
    <property type="term" value="C:axoneme"/>
    <property type="evidence" value="ECO:0007669"/>
    <property type="project" value="UniProtKB-SubCell"/>
</dbReference>
<gene>
    <name evidence="9" type="ORF">CALMAC_LOCUS4096</name>
</gene>
<sequence length="665" mass="76147">QNSGASLVRKSQSISSVRWIVEQEKRTETIIFKNGNIYEGDTFRGIMDGVGTFRWSAGTVYKGEFKNGYPTGKGKMILPDLNTYDGDLCQGYFHGSGVLYLSNCLKFYKGSWKSGKRQGKGWVEYGMNDSYVGDWFEDTRHGKGYRMYKNGAGYKGQWSENYKHGIGSMVFENGDYYTGEWQQDKPHGYGEYTWNMFLNRTLTFPICNMYKGNWNMGIRNGVGMLYFGTECGSKLAGTWRNNHKHGPGVIVCGNGRIIEYCPLFTKDKPAHKDKEKIRRLQIELSETEEVLPLSYDNSFSDIAEAIHSKVPMTDFPRKILQNIVMGIVAPEKNRLSSARFIKFPEQVGEGKKSYSPINISIHCVTENVELTYFVNEIFRYLHSFRDSFSFSHCNEADSDVSMGSIKNMNRKLTNDYPVEKYKETKLLQNMITVYLPQLRRVYERYATITVKGEHTLNFKPVMVRLFLWQLLRDINIQRFISLVDYDNFMYANPCSCYEYGPHYPFEHIYFWQFLQCLVAAAWKYYLSRSMNPGDVSMADVVAPEAAVIELGTGLISKVFKRFLQHVVIPNSGSIKGTALTKYKDLAPLDGAYNLYLSLGEPHTVNMFLYSSCPKEGVQIPCYIGIQPDCEPIREGFNAALLGDKPSYIDVKCNHLDKIIEKGKQL</sequence>
<comment type="subcellular location">
    <subcellularLocation>
        <location evidence="1">Cell projection</location>
        <location evidence="1">Cilium</location>
        <location evidence="1">Flagellum</location>
    </subcellularLocation>
    <subcellularLocation>
        <location evidence="2">Cytoplasm</location>
        <location evidence="2">Cytoskeleton</location>
        <location evidence="2">Cilium axoneme</location>
    </subcellularLocation>
</comment>
<keyword evidence="6" id="KW-0969">Cilium</keyword>
<evidence type="ECO:0000256" key="7">
    <source>
        <dbReference type="ARBA" id="ARBA00023212"/>
    </source>
</evidence>
<evidence type="ECO:0000256" key="5">
    <source>
        <dbReference type="ARBA" id="ARBA00022846"/>
    </source>
</evidence>
<dbReference type="GO" id="GO:0031514">
    <property type="term" value="C:motile cilium"/>
    <property type="evidence" value="ECO:0007669"/>
    <property type="project" value="UniProtKB-SubCell"/>
</dbReference>
<dbReference type="SMART" id="SM00698">
    <property type="entry name" value="MORN"/>
    <property type="match status" value="9"/>
</dbReference>
<dbReference type="InterPro" id="IPR003409">
    <property type="entry name" value="MORN"/>
</dbReference>
<accession>A0A653BWI8</accession>
<dbReference type="Proteomes" id="UP000410492">
    <property type="component" value="Unassembled WGS sequence"/>
</dbReference>
<dbReference type="PANTHER" id="PTHR46613:SF1">
    <property type="entry name" value="RADIAL SPOKE HEAD 10 HOMOLOG B-RELATED"/>
    <property type="match status" value="1"/>
</dbReference>
<dbReference type="Gene3D" id="2.20.110.10">
    <property type="entry name" value="Histone H3 K4-specific methyltransferase SET7/9 N-terminal domain"/>
    <property type="match status" value="4"/>
</dbReference>
<dbReference type="PANTHER" id="PTHR46613">
    <property type="entry name" value="RADIAL SPOKE HEAD 10 HOMOLOG B-RELATED"/>
    <property type="match status" value="1"/>
</dbReference>
<reference evidence="9 10" key="1">
    <citation type="submission" date="2019-01" db="EMBL/GenBank/DDBJ databases">
        <authorList>
            <person name="Sayadi A."/>
        </authorList>
    </citation>
    <scope>NUCLEOTIDE SEQUENCE [LARGE SCALE GENOMIC DNA]</scope>
</reference>
<keyword evidence="5" id="KW-0282">Flagellum</keyword>
<feature type="non-terminal residue" evidence="9">
    <location>
        <position position="665"/>
    </location>
</feature>
<feature type="non-terminal residue" evidence="9">
    <location>
        <position position="1"/>
    </location>
</feature>
<protein>
    <submittedName>
        <fullName evidence="9">Uncharacterized protein</fullName>
    </submittedName>
</protein>
<organism evidence="9 10">
    <name type="scientific">Callosobruchus maculatus</name>
    <name type="common">Southern cowpea weevil</name>
    <name type="synonym">Pulse bruchid</name>
    <dbReference type="NCBI Taxonomy" id="64391"/>
    <lineage>
        <taxon>Eukaryota</taxon>
        <taxon>Metazoa</taxon>
        <taxon>Ecdysozoa</taxon>
        <taxon>Arthropoda</taxon>
        <taxon>Hexapoda</taxon>
        <taxon>Insecta</taxon>
        <taxon>Pterygota</taxon>
        <taxon>Neoptera</taxon>
        <taxon>Endopterygota</taxon>
        <taxon>Coleoptera</taxon>
        <taxon>Polyphaga</taxon>
        <taxon>Cucujiformia</taxon>
        <taxon>Chrysomeloidea</taxon>
        <taxon>Chrysomelidae</taxon>
        <taxon>Bruchinae</taxon>
        <taxon>Bruchini</taxon>
        <taxon>Callosobruchus</taxon>
    </lineage>
</organism>
<keyword evidence="7" id="KW-0206">Cytoskeleton</keyword>
<evidence type="ECO:0000256" key="1">
    <source>
        <dbReference type="ARBA" id="ARBA00004230"/>
    </source>
</evidence>
<dbReference type="OrthoDB" id="294378at2759"/>
<dbReference type="AlphaFoldDB" id="A0A653BWI8"/>
<name>A0A653BWI8_CALMS</name>